<gene>
    <name evidence="2" type="ORF">Nepgr_008283</name>
</gene>
<accession>A0AAD3S8P6</accession>
<keyword evidence="1" id="KW-0812">Transmembrane</keyword>
<feature type="transmembrane region" description="Helical" evidence="1">
    <location>
        <begin position="53"/>
        <end position="73"/>
    </location>
</feature>
<organism evidence="2 3">
    <name type="scientific">Nepenthes gracilis</name>
    <name type="common">Slender pitcher plant</name>
    <dbReference type="NCBI Taxonomy" id="150966"/>
    <lineage>
        <taxon>Eukaryota</taxon>
        <taxon>Viridiplantae</taxon>
        <taxon>Streptophyta</taxon>
        <taxon>Embryophyta</taxon>
        <taxon>Tracheophyta</taxon>
        <taxon>Spermatophyta</taxon>
        <taxon>Magnoliopsida</taxon>
        <taxon>eudicotyledons</taxon>
        <taxon>Gunneridae</taxon>
        <taxon>Pentapetalae</taxon>
        <taxon>Caryophyllales</taxon>
        <taxon>Nepenthaceae</taxon>
        <taxon>Nepenthes</taxon>
    </lineage>
</organism>
<keyword evidence="1" id="KW-0472">Membrane</keyword>
<comment type="caution">
    <text evidence="2">The sequence shown here is derived from an EMBL/GenBank/DDBJ whole genome shotgun (WGS) entry which is preliminary data.</text>
</comment>
<evidence type="ECO:0000313" key="2">
    <source>
        <dbReference type="EMBL" id="GMH06443.1"/>
    </source>
</evidence>
<name>A0AAD3S8P6_NEPGR</name>
<dbReference type="AlphaFoldDB" id="A0AAD3S8P6"/>
<dbReference type="Proteomes" id="UP001279734">
    <property type="component" value="Unassembled WGS sequence"/>
</dbReference>
<evidence type="ECO:0000256" key="1">
    <source>
        <dbReference type="SAM" id="Phobius"/>
    </source>
</evidence>
<proteinExistence type="predicted"/>
<reference evidence="2" key="1">
    <citation type="submission" date="2023-05" db="EMBL/GenBank/DDBJ databases">
        <title>Nepenthes gracilis genome sequencing.</title>
        <authorList>
            <person name="Fukushima K."/>
        </authorList>
    </citation>
    <scope>NUCLEOTIDE SEQUENCE</scope>
    <source>
        <strain evidence="2">SING2019-196</strain>
    </source>
</reference>
<keyword evidence="1" id="KW-1133">Transmembrane helix</keyword>
<keyword evidence="3" id="KW-1185">Reference proteome</keyword>
<sequence length="83" mass="9076">MNIGQTLRDKARCLAVVVKLNAGVDRAAEAVKCCVDRSGGCVREKMRHGDGRLATGLVATAAYVSAVSAFFSLDLEIFFRRWR</sequence>
<dbReference type="EMBL" id="BSYO01000006">
    <property type="protein sequence ID" value="GMH06443.1"/>
    <property type="molecule type" value="Genomic_DNA"/>
</dbReference>
<protein>
    <submittedName>
        <fullName evidence="2">Uncharacterized protein</fullName>
    </submittedName>
</protein>
<evidence type="ECO:0000313" key="3">
    <source>
        <dbReference type="Proteomes" id="UP001279734"/>
    </source>
</evidence>